<dbReference type="EMBL" id="JAWNGG020000089">
    <property type="protein sequence ID" value="KAK9302830.1"/>
    <property type="molecule type" value="Genomic_DNA"/>
</dbReference>
<evidence type="ECO:0008006" key="3">
    <source>
        <dbReference type="Google" id="ProtNLM"/>
    </source>
</evidence>
<evidence type="ECO:0000313" key="2">
    <source>
        <dbReference type="Proteomes" id="UP001432146"/>
    </source>
</evidence>
<keyword evidence="2" id="KW-1185">Reference proteome</keyword>
<proteinExistence type="predicted"/>
<name>A0AAW0ZYY8_9HYME</name>
<reference evidence="1 2" key="1">
    <citation type="submission" date="2024-05" db="EMBL/GenBank/DDBJ databases">
        <title>The nuclear and mitochondrial genome assemblies of Tetragonisca angustula (Apidae: Meliponini), a tiny yet remarkable pollinator in the Neotropics.</title>
        <authorList>
            <person name="Ferrari R."/>
            <person name="Ricardo P.C."/>
            <person name="Dias F.C."/>
            <person name="Araujo N.S."/>
            <person name="Soares D.O."/>
            <person name="Zhou Q.-S."/>
            <person name="Zhu C.-D."/>
            <person name="Coutinho L."/>
            <person name="Airas M.C."/>
            <person name="Batista T.M."/>
        </authorList>
    </citation>
    <scope>NUCLEOTIDE SEQUENCE [LARGE SCALE GENOMIC DNA]</scope>
    <source>
        <strain evidence="1">ASF017062</strain>
        <tissue evidence="1">Abdomen</tissue>
    </source>
</reference>
<accession>A0AAW0ZYY8</accession>
<sequence>MVFVPKKEDPAFSTNYRPITVASTLVRGFHKVLSWKVCRLIALVNRVFQSTDGCVDNVFLLNLILHYHHSCHKPLFVASVDVAKMFDTVSHRAIQTLRARSCPQPILEYVESVYSDALTTIVSDGWQSHAIHLRHGDKAEISYVSVHFQHGCGQTS</sequence>
<dbReference type="Proteomes" id="UP001432146">
    <property type="component" value="Unassembled WGS sequence"/>
</dbReference>
<evidence type="ECO:0000313" key="1">
    <source>
        <dbReference type="EMBL" id="KAK9302830.1"/>
    </source>
</evidence>
<dbReference type="PANTHER" id="PTHR19446">
    <property type="entry name" value="REVERSE TRANSCRIPTASES"/>
    <property type="match status" value="1"/>
</dbReference>
<comment type="caution">
    <text evidence="1">The sequence shown here is derived from an EMBL/GenBank/DDBJ whole genome shotgun (WGS) entry which is preliminary data.</text>
</comment>
<gene>
    <name evidence="1" type="ORF">QLX08_005319</name>
</gene>
<dbReference type="AlphaFoldDB" id="A0AAW0ZYY8"/>
<protein>
    <recommendedName>
        <fullName evidence="3">Reverse transcriptase domain-containing protein</fullName>
    </recommendedName>
</protein>
<organism evidence="1 2">
    <name type="scientific">Tetragonisca angustula</name>
    <dbReference type="NCBI Taxonomy" id="166442"/>
    <lineage>
        <taxon>Eukaryota</taxon>
        <taxon>Metazoa</taxon>
        <taxon>Ecdysozoa</taxon>
        <taxon>Arthropoda</taxon>
        <taxon>Hexapoda</taxon>
        <taxon>Insecta</taxon>
        <taxon>Pterygota</taxon>
        <taxon>Neoptera</taxon>
        <taxon>Endopterygota</taxon>
        <taxon>Hymenoptera</taxon>
        <taxon>Apocrita</taxon>
        <taxon>Aculeata</taxon>
        <taxon>Apoidea</taxon>
        <taxon>Anthophila</taxon>
        <taxon>Apidae</taxon>
        <taxon>Tetragonisca</taxon>
    </lineage>
</organism>